<keyword evidence="1" id="KW-0378">Hydrolase</keyword>
<dbReference type="Proteomes" id="UP000321577">
    <property type="component" value="Unassembled WGS sequence"/>
</dbReference>
<dbReference type="EMBL" id="BKAG01000019">
    <property type="protein sequence ID" value="GEP43607.1"/>
    <property type="molecule type" value="Genomic_DNA"/>
</dbReference>
<organism evidence="2 3">
    <name type="scientific">Brevifollis gellanilyticus</name>
    <dbReference type="NCBI Taxonomy" id="748831"/>
    <lineage>
        <taxon>Bacteria</taxon>
        <taxon>Pseudomonadati</taxon>
        <taxon>Verrucomicrobiota</taxon>
        <taxon>Verrucomicrobiia</taxon>
        <taxon>Verrucomicrobiales</taxon>
        <taxon>Verrucomicrobiaceae</taxon>
    </lineage>
</organism>
<name>A0A512MA42_9BACT</name>
<dbReference type="RefSeq" id="WP_146851181.1">
    <property type="nucleotide sequence ID" value="NZ_BKAG01000019.1"/>
</dbReference>
<proteinExistence type="predicted"/>
<sequence>MTDLLLTADLFQPEETLRPPSQSGSVFLALLPAPDEEAHLLERLREWQSKYRLQGTPRQAGQLHLSLHPINKELGLSKHLLHSIDIAAQEAADATPPFTVRFSELCKFGGGALVLRDIRKESELTSLHQLLTTRLVRNSVRTHKEGTFSPHMTLLYGVQPFSTLIDPVVKLSIREFALVRGRMGTSYEVLNRWQLRGPDQA</sequence>
<dbReference type="SUPFAM" id="SSF55144">
    <property type="entry name" value="LigT-like"/>
    <property type="match status" value="1"/>
</dbReference>
<dbReference type="InterPro" id="IPR004175">
    <property type="entry name" value="RNA_CPDase"/>
</dbReference>
<evidence type="ECO:0000256" key="1">
    <source>
        <dbReference type="ARBA" id="ARBA00022801"/>
    </source>
</evidence>
<dbReference type="GO" id="GO:0008664">
    <property type="term" value="F:RNA 2',3'-cyclic 3'-phosphodiesterase activity"/>
    <property type="evidence" value="ECO:0007669"/>
    <property type="project" value="InterPro"/>
</dbReference>
<dbReference type="GO" id="GO:0004113">
    <property type="term" value="F:2',3'-cyclic-nucleotide 3'-phosphodiesterase activity"/>
    <property type="evidence" value="ECO:0007669"/>
    <property type="project" value="InterPro"/>
</dbReference>
<accession>A0A512MA42</accession>
<dbReference type="PANTHER" id="PTHR35561:SF1">
    <property type="entry name" value="RNA 2',3'-CYCLIC PHOSPHODIESTERASE"/>
    <property type="match status" value="1"/>
</dbReference>
<dbReference type="Pfam" id="PF13563">
    <property type="entry name" value="2_5_RNA_ligase2"/>
    <property type="match status" value="1"/>
</dbReference>
<evidence type="ECO:0000313" key="3">
    <source>
        <dbReference type="Proteomes" id="UP000321577"/>
    </source>
</evidence>
<keyword evidence="3" id="KW-1185">Reference proteome</keyword>
<dbReference type="Gene3D" id="3.90.1140.10">
    <property type="entry name" value="Cyclic phosphodiesterase"/>
    <property type="match status" value="1"/>
</dbReference>
<gene>
    <name evidence="2" type="ORF">BGE01nite_28980</name>
</gene>
<evidence type="ECO:0000313" key="2">
    <source>
        <dbReference type="EMBL" id="GEP43607.1"/>
    </source>
</evidence>
<evidence type="ECO:0008006" key="4">
    <source>
        <dbReference type="Google" id="ProtNLM"/>
    </source>
</evidence>
<dbReference type="OrthoDB" id="7770344at2"/>
<comment type="caution">
    <text evidence="2">The sequence shown here is derived from an EMBL/GenBank/DDBJ whole genome shotgun (WGS) entry which is preliminary data.</text>
</comment>
<dbReference type="InterPro" id="IPR009097">
    <property type="entry name" value="Cyclic_Pdiesterase"/>
</dbReference>
<protein>
    <recommendedName>
        <fullName evidence="4">2'-5' RNA ligase</fullName>
    </recommendedName>
</protein>
<reference evidence="2 3" key="1">
    <citation type="submission" date="2019-07" db="EMBL/GenBank/DDBJ databases">
        <title>Whole genome shotgun sequence of Brevifollis gellanilyticus NBRC 108608.</title>
        <authorList>
            <person name="Hosoyama A."/>
            <person name="Uohara A."/>
            <person name="Ohji S."/>
            <person name="Ichikawa N."/>
        </authorList>
    </citation>
    <scope>NUCLEOTIDE SEQUENCE [LARGE SCALE GENOMIC DNA]</scope>
    <source>
        <strain evidence="2 3">NBRC 108608</strain>
    </source>
</reference>
<dbReference type="AlphaFoldDB" id="A0A512MA42"/>
<dbReference type="PANTHER" id="PTHR35561">
    <property type="entry name" value="RNA 2',3'-CYCLIC PHOSPHODIESTERASE"/>
    <property type="match status" value="1"/>
</dbReference>